<keyword evidence="2" id="KW-0863">Zinc-finger</keyword>
<dbReference type="SUPFAM" id="SSF57903">
    <property type="entry name" value="FYVE/PHD zinc finger"/>
    <property type="match status" value="1"/>
</dbReference>
<protein>
    <recommendedName>
        <fullName evidence="5">ARID domain-containing protein</fullName>
    </recommendedName>
</protein>
<dbReference type="PANTHER" id="PTHR46694:SF1">
    <property type="entry name" value="AT-RICH INTERACTIVE DOMAIN-CONTAINING PROTEIN 4"/>
    <property type="match status" value="1"/>
</dbReference>
<dbReference type="SMART" id="SM01014">
    <property type="entry name" value="ARID"/>
    <property type="match status" value="1"/>
</dbReference>
<evidence type="ECO:0000259" key="5">
    <source>
        <dbReference type="PROSITE" id="PS51011"/>
    </source>
</evidence>
<dbReference type="OMA" id="LYCGESH"/>
<dbReference type="CDD" id="cd15615">
    <property type="entry name" value="PHD_ARID4_like"/>
    <property type="match status" value="1"/>
</dbReference>
<dbReference type="GO" id="GO:0008270">
    <property type="term" value="F:zinc ion binding"/>
    <property type="evidence" value="ECO:0007669"/>
    <property type="project" value="UniProtKB-KW"/>
</dbReference>
<dbReference type="Pfam" id="PF01388">
    <property type="entry name" value="ARID"/>
    <property type="match status" value="1"/>
</dbReference>
<evidence type="ECO:0000256" key="4">
    <source>
        <dbReference type="SAM" id="MobiDB-lite"/>
    </source>
</evidence>
<feature type="domain" description="ARID" evidence="5">
    <location>
        <begin position="842"/>
        <end position="946"/>
    </location>
</feature>
<dbReference type="InterPro" id="IPR042293">
    <property type="entry name" value="ARID4"/>
</dbReference>
<dbReference type="EMBL" id="CM007362">
    <property type="protein sequence ID" value="OIW16646.1"/>
    <property type="molecule type" value="Genomic_DNA"/>
</dbReference>
<evidence type="ECO:0000313" key="7">
    <source>
        <dbReference type="Proteomes" id="UP000188354"/>
    </source>
</evidence>
<organism evidence="6 7">
    <name type="scientific">Lupinus angustifolius</name>
    <name type="common">Narrow-leaved blue lupine</name>
    <dbReference type="NCBI Taxonomy" id="3871"/>
    <lineage>
        <taxon>Eukaryota</taxon>
        <taxon>Viridiplantae</taxon>
        <taxon>Streptophyta</taxon>
        <taxon>Embryophyta</taxon>
        <taxon>Tracheophyta</taxon>
        <taxon>Spermatophyta</taxon>
        <taxon>Magnoliopsida</taxon>
        <taxon>eudicotyledons</taxon>
        <taxon>Gunneridae</taxon>
        <taxon>Pentapetalae</taxon>
        <taxon>rosids</taxon>
        <taxon>fabids</taxon>
        <taxon>Fabales</taxon>
        <taxon>Fabaceae</taxon>
        <taxon>Papilionoideae</taxon>
        <taxon>50 kb inversion clade</taxon>
        <taxon>genistoids sensu lato</taxon>
        <taxon>core genistoids</taxon>
        <taxon>Genisteae</taxon>
        <taxon>Lupinus</taxon>
    </lineage>
</organism>
<dbReference type="Gramene" id="OIW16646">
    <property type="protein sequence ID" value="OIW16646"/>
    <property type="gene ID" value="TanjilG_23148"/>
</dbReference>
<sequence>MFQFHPQGTIKQTCTLLAVTCGSSFEQQKPSHNQHNYPFPELVSAGRLEVQTLSNPEKEQFHKILESYQPNIVYLQGEHLPNDEVGSLVWQGVELSTLEAITELFGPTLPTTVYLEIPNGDSFAEALRLKGIPYVIYWKNVFSCYAACHFRQAFLSVVKSSSTHTWDAFRLAHASFELYCGESHQVLFDDRHDTNCEMGPHLLGNLLQINADPPEMSEDDEENSSGSLPDITIHDDEVNLRFLVCGAPSTVFHPQGTIKQTCTLLAVTCGSSFEQQKPSHNQHNYPFPELVSAGRLEVQTLSNPEKEQFHKILESYQPNIVYLQGEHLPNDEVGSLVWQGVELSTLEAITELFGPTLPTTVYLEIPNGDSFAEALRLKGIPYVIYWKNVFSCYAACHFRQAFLSVVKSSSTHTWDAFRLAHASFELYCGESHQVLFDDRHDTNCEMGPHLLGNLLQINADPPEMSEDDEENSSGSLPDITIHDDEVNLRFLVCGAPSTVDESLLRSLEDGLRALLTIEIRGCKLHGKFSAPPPPFQAAAFSRGVVTMRCDISTCSSAYISLLVSGSAQTLFSDQLLESHIKNEIIGKSQLVHAQLNNEGSKQNVSEPRRSSSIACGATVFEICMKLPQWALQILRQLAPYVSYRSLVALGIASIQGLPVASFKTDDAERLLFFYQSSEKDSHTSNIIFSNPPGWLKPPPPTRKRCEPSQGAKSGPHDGFFAGKGVVQKVDEEEKDRKMVNGTTSTPLSPARQRLKVSAMRPIPHSHRHRPTPFCGPSETSGFDRAQVEANLPLAIPTKRTSIGPTSATQRKSFASSAQSKQLISLNPLPLRKHGCGRGPVQICSEEEFLKDVMEFLILRGYSRLIPRGGITEFPDAILNGKRLDLYNLYKEVVTRGGFHVGNGINWKGQIFSKMCNYTSTNRMTGVGNTLKRHYETYLLEYEFAHDDVDGECCLLCHSSAGGDWVNCGICGEWAHFGCDRRHGLGAFKDYAKTDGLDYICLHCSVTNFKKQSVANVYSQRSMSSQPL</sequence>
<dbReference type="InterPro" id="IPR001606">
    <property type="entry name" value="ARID_dom"/>
</dbReference>
<evidence type="ECO:0000256" key="1">
    <source>
        <dbReference type="ARBA" id="ARBA00022723"/>
    </source>
</evidence>
<dbReference type="InterPro" id="IPR036431">
    <property type="entry name" value="ARID_dom_sf"/>
</dbReference>
<evidence type="ECO:0000256" key="2">
    <source>
        <dbReference type="ARBA" id="ARBA00022771"/>
    </source>
</evidence>
<name>A0A1J7HV23_LUPAN</name>
<dbReference type="InterPro" id="IPR011011">
    <property type="entry name" value="Znf_FYVE_PHD"/>
</dbReference>
<dbReference type="GO" id="GO:0003677">
    <property type="term" value="F:DNA binding"/>
    <property type="evidence" value="ECO:0007669"/>
    <property type="project" value="InterPro"/>
</dbReference>
<feature type="region of interest" description="Disordered" evidence="4">
    <location>
        <begin position="685"/>
        <end position="721"/>
    </location>
</feature>
<dbReference type="PANTHER" id="PTHR46694">
    <property type="entry name" value="AT-RICH INTERACTIVE DOMAIN-CONTAINING PROTEIN 4"/>
    <property type="match status" value="1"/>
</dbReference>
<gene>
    <name evidence="6" type="ORF">TanjilG_23148</name>
</gene>
<dbReference type="SUPFAM" id="SSF46774">
    <property type="entry name" value="ARID-like"/>
    <property type="match status" value="1"/>
</dbReference>
<keyword evidence="1" id="KW-0479">Metal-binding</keyword>
<reference evidence="6 7" key="1">
    <citation type="journal article" date="2017" name="Plant Biotechnol. J.">
        <title>A comprehensive draft genome sequence for lupin (Lupinus angustifolius), an emerging health food: insights into plant-microbe interactions and legume evolution.</title>
        <authorList>
            <person name="Hane J.K."/>
            <person name="Ming Y."/>
            <person name="Kamphuis L.G."/>
            <person name="Nelson M.N."/>
            <person name="Garg G."/>
            <person name="Atkins C.A."/>
            <person name="Bayer P.E."/>
            <person name="Bravo A."/>
            <person name="Bringans S."/>
            <person name="Cannon S."/>
            <person name="Edwards D."/>
            <person name="Foley R."/>
            <person name="Gao L.L."/>
            <person name="Harrison M.J."/>
            <person name="Huang W."/>
            <person name="Hurgobin B."/>
            <person name="Li S."/>
            <person name="Liu C.W."/>
            <person name="McGrath A."/>
            <person name="Morahan G."/>
            <person name="Murray J."/>
            <person name="Weller J."/>
            <person name="Jian J."/>
            <person name="Singh K.B."/>
        </authorList>
    </citation>
    <scope>NUCLEOTIDE SEQUENCE [LARGE SCALE GENOMIC DNA]</scope>
    <source>
        <strain evidence="7">cv. Tanjil</strain>
        <tissue evidence="6">Whole plant</tissue>
    </source>
</reference>
<keyword evidence="7" id="KW-1185">Reference proteome</keyword>
<dbReference type="AlphaFoldDB" id="A0A1J7HV23"/>
<dbReference type="STRING" id="3871.A0A1J7HV23"/>
<dbReference type="Gene3D" id="1.10.150.60">
    <property type="entry name" value="ARID DNA-binding domain"/>
    <property type="match status" value="1"/>
</dbReference>
<evidence type="ECO:0000256" key="3">
    <source>
        <dbReference type="ARBA" id="ARBA00022833"/>
    </source>
</evidence>
<dbReference type="PROSITE" id="PS51011">
    <property type="entry name" value="ARID"/>
    <property type="match status" value="1"/>
</dbReference>
<dbReference type="CDD" id="cd16100">
    <property type="entry name" value="ARID"/>
    <property type="match status" value="1"/>
</dbReference>
<accession>A0A1J7HV23</accession>
<evidence type="ECO:0000313" key="6">
    <source>
        <dbReference type="EMBL" id="OIW16646.1"/>
    </source>
</evidence>
<proteinExistence type="predicted"/>
<dbReference type="Proteomes" id="UP000188354">
    <property type="component" value="Chromosome LG02"/>
</dbReference>
<keyword evidence="3" id="KW-0862">Zinc</keyword>